<organism evidence="1 2">
    <name type="scientific">Corynebacterium humireducens NBRC 106098 = DSM 45392</name>
    <dbReference type="NCBI Taxonomy" id="1223515"/>
    <lineage>
        <taxon>Bacteria</taxon>
        <taxon>Bacillati</taxon>
        <taxon>Actinomycetota</taxon>
        <taxon>Actinomycetes</taxon>
        <taxon>Mycobacteriales</taxon>
        <taxon>Corynebacteriaceae</taxon>
        <taxon>Corynebacterium</taxon>
    </lineage>
</organism>
<evidence type="ECO:0000313" key="1">
    <source>
        <dbReference type="EMBL" id="AJE32121.1"/>
    </source>
</evidence>
<dbReference type="HOGENOM" id="CLU_104590_0_1_11"/>
<dbReference type="SUPFAM" id="SSF55961">
    <property type="entry name" value="Bet v1-like"/>
    <property type="match status" value="1"/>
</dbReference>
<keyword evidence="2" id="KW-1185">Reference proteome</keyword>
<dbReference type="KEGG" id="chm:B842_01325"/>
<dbReference type="Proteomes" id="UP000031524">
    <property type="component" value="Chromosome"/>
</dbReference>
<name>A0A0B5D0F0_9CORY</name>
<evidence type="ECO:0000313" key="2">
    <source>
        <dbReference type="Proteomes" id="UP000031524"/>
    </source>
</evidence>
<dbReference type="EMBL" id="CP005286">
    <property type="protein sequence ID" value="AJE32121.1"/>
    <property type="molecule type" value="Genomic_DNA"/>
</dbReference>
<dbReference type="RefSeq" id="WP_040084750.1">
    <property type="nucleotide sequence ID" value="NZ_BCSU01000011.1"/>
</dbReference>
<dbReference type="AlphaFoldDB" id="A0A0B5D0F0"/>
<dbReference type="STRING" id="1223515.B842_01325"/>
<dbReference type="Pfam" id="PF10698">
    <property type="entry name" value="DUF2505"/>
    <property type="match status" value="1"/>
</dbReference>
<dbReference type="OrthoDB" id="5178774at2"/>
<protein>
    <recommendedName>
        <fullName evidence="3">DUF2505 domain-containing protein</fullName>
    </recommendedName>
</protein>
<dbReference type="InterPro" id="IPR019639">
    <property type="entry name" value="DUF2505"/>
</dbReference>
<reference evidence="1 2" key="1">
    <citation type="submission" date="2013-04" db="EMBL/GenBank/DDBJ databases">
        <title>Complete genome sequence of Corynebacterium humireducens DSM 45392(T), isolated from a wastewater-fed microbial fuel cell.</title>
        <authorList>
            <person name="Ruckert C."/>
            <person name="Albersmeier A."/>
            <person name="Kalinowski J."/>
        </authorList>
    </citation>
    <scope>NUCLEOTIDE SEQUENCE [LARGE SCALE GENOMIC DNA]</scope>
    <source>
        <strain evidence="2">MFC-5</strain>
    </source>
</reference>
<sequence length="167" mass="17861">MATRSENTVTINQPVEKVHAALTNRDYWAFIAENLSPEPGEVAEFEQTEGGAVATLFEVLPLDILPEAVRAMISQALKVKRVVTVGPLADNAAAVTYTADVKGTPVDFKGDINVSGDDATTTLAYNNEVSVNIPFMGPAIEPKVAEALGDLFTNEGELTNRWIGENA</sequence>
<proteinExistence type="predicted"/>
<accession>A0A0B5D0F0</accession>
<gene>
    <name evidence="1" type="ORF">B842_01325</name>
</gene>
<evidence type="ECO:0008006" key="3">
    <source>
        <dbReference type="Google" id="ProtNLM"/>
    </source>
</evidence>